<evidence type="ECO:0000256" key="1">
    <source>
        <dbReference type="SAM" id="SignalP"/>
    </source>
</evidence>
<protein>
    <submittedName>
        <fullName evidence="4">Lipoprotein LprN</fullName>
    </submittedName>
</protein>
<feature type="domain" description="Mce/MlaD" evidence="2">
    <location>
        <begin position="45"/>
        <end position="119"/>
    </location>
</feature>
<name>A0A5S9QZH0_MYCVN</name>
<organism evidence="4 5">
    <name type="scientific">Mycolicibacterium vanbaalenii</name>
    <name type="common">Mycobacterium vanbaalenii</name>
    <dbReference type="NCBI Taxonomy" id="110539"/>
    <lineage>
        <taxon>Bacteria</taxon>
        <taxon>Bacillati</taxon>
        <taxon>Actinomycetota</taxon>
        <taxon>Actinomycetes</taxon>
        <taxon>Mycobacteriales</taxon>
        <taxon>Mycobacteriaceae</taxon>
        <taxon>Mycolicibacterium</taxon>
    </lineage>
</organism>
<dbReference type="InterPro" id="IPR024516">
    <property type="entry name" value="Mce_C"/>
</dbReference>
<evidence type="ECO:0000313" key="4">
    <source>
        <dbReference type="EMBL" id="CAA0124553.1"/>
    </source>
</evidence>
<dbReference type="Proteomes" id="UP000430146">
    <property type="component" value="Unassembled WGS sequence"/>
</dbReference>
<evidence type="ECO:0000259" key="3">
    <source>
        <dbReference type="Pfam" id="PF11887"/>
    </source>
</evidence>
<dbReference type="InterPro" id="IPR003399">
    <property type="entry name" value="Mce/MlaD"/>
</dbReference>
<keyword evidence="5" id="KW-1185">Reference proteome</keyword>
<dbReference type="PANTHER" id="PTHR33371">
    <property type="entry name" value="INTERMEMBRANE PHOSPHOLIPID TRANSPORT SYSTEM BINDING PROTEIN MLAD-RELATED"/>
    <property type="match status" value="1"/>
</dbReference>
<feature type="domain" description="Mammalian cell entry C-terminal" evidence="3">
    <location>
        <begin position="127"/>
        <end position="296"/>
    </location>
</feature>
<dbReference type="InterPro" id="IPR052336">
    <property type="entry name" value="MlaD_Phospholipid_Transporter"/>
</dbReference>
<dbReference type="OrthoDB" id="9774928at2"/>
<feature type="chain" id="PRO_5039628345" evidence="1">
    <location>
        <begin position="28"/>
        <end position="413"/>
    </location>
</feature>
<keyword evidence="1" id="KW-0732">Signal</keyword>
<dbReference type="EMBL" id="CACSIP010000023">
    <property type="protein sequence ID" value="CAA0124553.1"/>
    <property type="molecule type" value="Genomic_DNA"/>
</dbReference>
<dbReference type="InterPro" id="IPR005693">
    <property type="entry name" value="Mce"/>
</dbReference>
<dbReference type="Pfam" id="PF02470">
    <property type="entry name" value="MlaD"/>
    <property type="match status" value="1"/>
</dbReference>
<evidence type="ECO:0000313" key="5">
    <source>
        <dbReference type="Proteomes" id="UP000430146"/>
    </source>
</evidence>
<gene>
    <name evidence="4" type="primary">lprN_6</name>
    <name evidence="4" type="ORF">AELLOGFF_01033</name>
</gene>
<sequence>MTVRRRLRMSLSVAMCLALTLSGCGFQGLNSLPLPGTVGRGSGAQVYYIHFANVGTLESNSPVMIDDVIVGSVAKIALRGWHANVEISVKPDTVVAANAVADVGQTSLLGSMHVALNPPPGEPPRGRLPSGSNIGLSESSTYPSTEQTLAALSTVVNSGGVGQLGDIIHNFNAAVSGREPQIRDLVTRLNTLVGTLNGQRDNMISAMSELNRFAGTLNDNQDIVVRALRTLPPTLEVLMAQRPNLTDALQKLGVFSDTATRVINETQEDLVTNLANAAPAVCALADVGPDIGTALAYAPLFPLGQNLVDRGLRGDFINLFATVDITVPALKRYLGSGTRLWEGDVALTPAPGDPGYEEFYQKFPDGKGIRPIPPWLENLPEGSPPPHQHGMAPKGVPAPIFTPPPAATPSGCG</sequence>
<dbReference type="Pfam" id="PF11887">
    <property type="entry name" value="Mce4_CUP1"/>
    <property type="match status" value="1"/>
</dbReference>
<proteinExistence type="predicted"/>
<dbReference type="AlphaFoldDB" id="A0A5S9QZH0"/>
<feature type="signal peptide" evidence="1">
    <location>
        <begin position="1"/>
        <end position="27"/>
    </location>
</feature>
<dbReference type="NCBIfam" id="TIGR00996">
    <property type="entry name" value="Mtu_fam_mce"/>
    <property type="match status" value="1"/>
</dbReference>
<evidence type="ECO:0000259" key="2">
    <source>
        <dbReference type="Pfam" id="PF02470"/>
    </source>
</evidence>
<dbReference type="PANTHER" id="PTHR33371:SF15">
    <property type="entry name" value="LIPOPROTEIN LPRN"/>
    <property type="match status" value="1"/>
</dbReference>
<accession>A0A5S9QZH0</accession>
<dbReference type="GO" id="GO:0005576">
    <property type="term" value="C:extracellular region"/>
    <property type="evidence" value="ECO:0007669"/>
    <property type="project" value="TreeGrafter"/>
</dbReference>
<keyword evidence="4" id="KW-0449">Lipoprotein</keyword>
<reference evidence="4 5" key="1">
    <citation type="submission" date="2019-11" db="EMBL/GenBank/DDBJ databases">
        <authorList>
            <person name="Holert J."/>
        </authorList>
    </citation>
    <scope>NUCLEOTIDE SEQUENCE [LARGE SCALE GENOMIC DNA]</scope>
    <source>
        <strain evidence="4">BC8_1</strain>
    </source>
</reference>
<dbReference type="PROSITE" id="PS51257">
    <property type="entry name" value="PROKAR_LIPOPROTEIN"/>
    <property type="match status" value="1"/>
</dbReference>